<organism evidence="2 3">
    <name type="scientific">Candidatus Roizmanbacteria bacterium RIFCSPLOWO2_01_FULL_38_11</name>
    <dbReference type="NCBI Taxonomy" id="1802060"/>
    <lineage>
        <taxon>Bacteria</taxon>
        <taxon>Candidatus Roizmaniibacteriota</taxon>
    </lineage>
</organism>
<reference evidence="2 3" key="1">
    <citation type="journal article" date="2016" name="Nat. Commun.">
        <title>Thousands of microbial genomes shed light on interconnected biogeochemical processes in an aquifer system.</title>
        <authorList>
            <person name="Anantharaman K."/>
            <person name="Brown C.T."/>
            <person name="Hug L.A."/>
            <person name="Sharon I."/>
            <person name="Castelle C.J."/>
            <person name="Probst A.J."/>
            <person name="Thomas B.C."/>
            <person name="Singh A."/>
            <person name="Wilkins M.J."/>
            <person name="Karaoz U."/>
            <person name="Brodie E.L."/>
            <person name="Williams K.H."/>
            <person name="Hubbard S.S."/>
            <person name="Banfield J.F."/>
        </authorList>
    </citation>
    <scope>NUCLEOTIDE SEQUENCE [LARGE SCALE GENOMIC DNA]</scope>
</reference>
<keyword evidence="1" id="KW-0472">Membrane</keyword>
<sequence length="338" mass="37773">MKAIIKYFGVFIILGVIFNSQLSTLNVVSAQESLPLQVAPARQEIELDPGEKTSVVIRFFNLGETPLSGILKAGDFIVNDDKGTPTILETADQASPRFSASKWFTLPYDRMTIAPNDKVGIQAEITVPENARPGGRYVAVYFEPNASIPGSINSPREAGLGVASRIAGLVYIKIRGPITEKALVSGIFAPSFQEYGPIRVQADILNRGDYHIRPRGTFSLRNMLNGLTDQKKIAEQNIFPDASRNYEVLLGKKWMIGKYKVSVSASYGNGGDIIMRSVSVWVFPWKIATAVFLALLILILMMKQVYKNFLYKESHLEEELKKEHEQVEELRQQMEKRD</sequence>
<comment type="caution">
    <text evidence="2">The sequence shown here is derived from an EMBL/GenBank/DDBJ whole genome shotgun (WGS) entry which is preliminary data.</text>
</comment>
<keyword evidence="1" id="KW-0812">Transmembrane</keyword>
<proteinExistence type="predicted"/>
<dbReference type="Proteomes" id="UP000179072">
    <property type="component" value="Unassembled WGS sequence"/>
</dbReference>
<name>A0A1F7IM38_9BACT</name>
<evidence type="ECO:0000313" key="2">
    <source>
        <dbReference type="EMBL" id="OGK44350.1"/>
    </source>
</evidence>
<protein>
    <submittedName>
        <fullName evidence="2">Uncharacterized protein</fullName>
    </submittedName>
</protein>
<dbReference type="AlphaFoldDB" id="A0A1F7IM38"/>
<accession>A0A1F7IM38</accession>
<dbReference type="EMBL" id="MGAK01000018">
    <property type="protein sequence ID" value="OGK44350.1"/>
    <property type="molecule type" value="Genomic_DNA"/>
</dbReference>
<evidence type="ECO:0000256" key="1">
    <source>
        <dbReference type="SAM" id="Phobius"/>
    </source>
</evidence>
<dbReference type="STRING" id="1802060.A2957_00140"/>
<feature type="transmembrane region" description="Helical" evidence="1">
    <location>
        <begin position="283"/>
        <end position="302"/>
    </location>
</feature>
<gene>
    <name evidence="2" type="ORF">A2957_00140</name>
</gene>
<evidence type="ECO:0000313" key="3">
    <source>
        <dbReference type="Proteomes" id="UP000179072"/>
    </source>
</evidence>
<keyword evidence="1" id="KW-1133">Transmembrane helix</keyword>